<dbReference type="HAMAP" id="MF_00184">
    <property type="entry name" value="Thr_tRNA_synth"/>
    <property type="match status" value="1"/>
</dbReference>
<dbReference type="Gene3D" id="3.30.980.10">
    <property type="entry name" value="Threonyl-trna Synthetase, Chain A, domain 2"/>
    <property type="match status" value="1"/>
</dbReference>
<keyword evidence="11 14" id="KW-0648">Protein biosynthesis</keyword>
<evidence type="ECO:0000256" key="7">
    <source>
        <dbReference type="ARBA" id="ARBA00022741"/>
    </source>
</evidence>
<evidence type="ECO:0000256" key="13">
    <source>
        <dbReference type="ARBA" id="ARBA00049515"/>
    </source>
</evidence>
<dbReference type="Gene3D" id="3.40.50.800">
    <property type="entry name" value="Anticodon-binding domain"/>
    <property type="match status" value="1"/>
</dbReference>
<dbReference type="CDD" id="cd01667">
    <property type="entry name" value="TGS_ThrRS"/>
    <property type="match status" value="1"/>
</dbReference>
<dbReference type="SUPFAM" id="SSF55186">
    <property type="entry name" value="ThrRS/AlaRS common domain"/>
    <property type="match status" value="1"/>
</dbReference>
<dbReference type="GeneID" id="78821269"/>
<dbReference type="Proteomes" id="UP001596432">
    <property type="component" value="Unassembled WGS sequence"/>
</dbReference>
<feature type="compositionally biased region" description="Basic and acidic residues" evidence="15">
    <location>
        <begin position="627"/>
        <end position="650"/>
    </location>
</feature>
<keyword evidence="10 14" id="KW-0694">RNA-binding</keyword>
<dbReference type="SUPFAM" id="SSF81271">
    <property type="entry name" value="TGS-like"/>
    <property type="match status" value="1"/>
</dbReference>
<dbReference type="InterPro" id="IPR006195">
    <property type="entry name" value="aa-tRNA-synth_II"/>
</dbReference>
<dbReference type="PANTHER" id="PTHR11451:SF44">
    <property type="entry name" value="THREONINE--TRNA LIGASE, CHLOROPLASTIC_MITOCHONDRIAL 2"/>
    <property type="match status" value="1"/>
</dbReference>
<dbReference type="Pfam" id="PF00587">
    <property type="entry name" value="tRNA-synt_2b"/>
    <property type="match status" value="1"/>
</dbReference>
<dbReference type="GO" id="GO:0004829">
    <property type="term" value="F:threonine-tRNA ligase activity"/>
    <property type="evidence" value="ECO:0007669"/>
    <property type="project" value="UniProtKB-UniRule"/>
</dbReference>
<dbReference type="SUPFAM" id="SSF52954">
    <property type="entry name" value="Class II aaRS ABD-related"/>
    <property type="match status" value="1"/>
</dbReference>
<dbReference type="GO" id="GO:0046872">
    <property type="term" value="F:metal ion binding"/>
    <property type="evidence" value="ECO:0007669"/>
    <property type="project" value="UniProtKB-KW"/>
</dbReference>
<keyword evidence="9 14" id="KW-0067">ATP-binding</keyword>
<keyword evidence="5 14" id="KW-0436">Ligase</keyword>
<keyword evidence="4 14" id="KW-0820">tRNA-binding</keyword>
<dbReference type="InterPro" id="IPR045864">
    <property type="entry name" value="aa-tRNA-synth_II/BPL/LPL"/>
</dbReference>
<comment type="subcellular location">
    <subcellularLocation>
        <location evidence="1 14">Cytoplasm</location>
    </subcellularLocation>
</comment>
<comment type="catalytic activity">
    <reaction evidence="13 14">
        <text>tRNA(Thr) + L-threonine + ATP = L-threonyl-tRNA(Thr) + AMP + diphosphate + H(+)</text>
        <dbReference type="Rhea" id="RHEA:24624"/>
        <dbReference type="Rhea" id="RHEA-COMP:9670"/>
        <dbReference type="Rhea" id="RHEA-COMP:9704"/>
        <dbReference type="ChEBI" id="CHEBI:15378"/>
        <dbReference type="ChEBI" id="CHEBI:30616"/>
        <dbReference type="ChEBI" id="CHEBI:33019"/>
        <dbReference type="ChEBI" id="CHEBI:57926"/>
        <dbReference type="ChEBI" id="CHEBI:78442"/>
        <dbReference type="ChEBI" id="CHEBI:78534"/>
        <dbReference type="ChEBI" id="CHEBI:456215"/>
        <dbReference type="EC" id="6.1.1.3"/>
    </reaction>
</comment>
<comment type="caution">
    <text evidence="14">Lacks conserved residue(s) required for the propagation of feature annotation.</text>
</comment>
<comment type="subunit">
    <text evidence="14">Homodimer.</text>
</comment>
<feature type="binding site" evidence="14">
    <location>
        <position position="354"/>
    </location>
    <ligand>
        <name>Zn(2+)</name>
        <dbReference type="ChEBI" id="CHEBI:29105"/>
        <note>catalytic</note>
    </ligand>
</feature>
<dbReference type="InterPro" id="IPR002320">
    <property type="entry name" value="Thr-tRNA-ligase_IIa"/>
</dbReference>
<dbReference type="PROSITE" id="PS50862">
    <property type="entry name" value="AA_TRNA_LIGASE_II"/>
    <property type="match status" value="1"/>
</dbReference>
<evidence type="ECO:0000256" key="6">
    <source>
        <dbReference type="ARBA" id="ARBA00022723"/>
    </source>
</evidence>
<evidence type="ECO:0000256" key="11">
    <source>
        <dbReference type="ARBA" id="ARBA00022917"/>
    </source>
</evidence>
<dbReference type="Pfam" id="PF03129">
    <property type="entry name" value="HGTP_anticodon"/>
    <property type="match status" value="1"/>
</dbReference>
<dbReference type="SMART" id="SM00863">
    <property type="entry name" value="tRNA_SAD"/>
    <property type="match status" value="1"/>
</dbReference>
<dbReference type="Pfam" id="PF07973">
    <property type="entry name" value="tRNA_SAD"/>
    <property type="match status" value="1"/>
</dbReference>
<proteinExistence type="inferred from homology"/>
<evidence type="ECO:0000256" key="9">
    <source>
        <dbReference type="ARBA" id="ARBA00022840"/>
    </source>
</evidence>
<evidence type="ECO:0000313" key="18">
    <source>
        <dbReference type="EMBL" id="MFC7140963.1"/>
    </source>
</evidence>
<evidence type="ECO:0000256" key="12">
    <source>
        <dbReference type="ARBA" id="ARBA00023146"/>
    </source>
</evidence>
<feature type="domain" description="TGS" evidence="17">
    <location>
        <begin position="4"/>
        <end position="67"/>
    </location>
</feature>
<dbReference type="GO" id="GO:0006435">
    <property type="term" value="P:threonyl-tRNA aminoacylation"/>
    <property type="evidence" value="ECO:0007669"/>
    <property type="project" value="UniProtKB-UniRule"/>
</dbReference>
<dbReference type="InterPro" id="IPR033728">
    <property type="entry name" value="ThrRS_core"/>
</dbReference>
<dbReference type="GO" id="GO:0002161">
    <property type="term" value="F:aminoacyl-tRNA deacylase activity"/>
    <property type="evidence" value="ECO:0007669"/>
    <property type="project" value="UniProtKB-ARBA"/>
</dbReference>
<dbReference type="Gene3D" id="3.10.20.30">
    <property type="match status" value="1"/>
</dbReference>
<dbReference type="RefSeq" id="WP_274322057.1">
    <property type="nucleotide sequence ID" value="NZ_CP118158.1"/>
</dbReference>
<dbReference type="NCBIfam" id="TIGR00418">
    <property type="entry name" value="thrS"/>
    <property type="match status" value="1"/>
</dbReference>
<evidence type="ECO:0000256" key="5">
    <source>
        <dbReference type="ARBA" id="ARBA00022598"/>
    </source>
</evidence>
<sequence length="663" mass="75373">MSRQESSVTVELPDGNTLDVPSGTTVEGVAYEIGPGLGDDTVAGKLDGELVDKADPVYDGATIEIVTPSADEYLQVLRHSAAHVLAQAVLRHYPDAKLATGPPTEEGFYYDFDGVDIDEGDLDDLVAEMESIVEDDLDIEREEVPLEEARERVAGDPYKEEILEDLAAGDRGAAEDIETVSFYSQGDFEDLCAGPHVASTGEIGAVDLREIAATNWRGDEDEARLTRVYGTAFESESDLEDYWERKEEAERRDHRRIGQEMDLFSIPEHSPGCVHFHPDGMAIRRELEDYIREKNDELGYEEVWTPELNKTDLWKTSGHYEHFCEEDEMFHWEQASARTDDDEGDEYGLKPMNCANHVHLYQRQRRSYRELPKRYSEFGTCYRNERSGELSGMLRVRGFTQDDGHAFVRRDQIQGEVTRTLEVIDEVLDDFGLDVTFKLETQPDEAFGDDALWERAEDDLRSSLDSLGEGYEVEAGEGAFYGPKIAADAEDAIGREWTVGTVQLDFVQPERFDLNYVGEDNEEHTPVMIHRALLGTFERFMGVMIEHFAGRFPLWLAPEQVRVLPLNEEVLGYAHRLKNDFDDDGFRVSVADGDDTLQRKIRRAHDENVPYMLIVGPDEEESGTVSVRDRAEREARDVDPDDFRAHLRDEREAKRLEPDFLDE</sequence>
<dbReference type="PANTHER" id="PTHR11451">
    <property type="entry name" value="THREONINE-TRNA LIGASE"/>
    <property type="match status" value="1"/>
</dbReference>
<evidence type="ECO:0000256" key="15">
    <source>
        <dbReference type="SAM" id="MobiDB-lite"/>
    </source>
</evidence>
<feature type="domain" description="Aminoacyl-transfer RNA synthetases class-II family profile" evidence="16">
    <location>
        <begin position="277"/>
        <end position="553"/>
    </location>
</feature>
<dbReference type="InterPro" id="IPR004154">
    <property type="entry name" value="Anticodon-bd"/>
</dbReference>
<keyword evidence="6 14" id="KW-0479">Metal-binding</keyword>
<dbReference type="InterPro" id="IPR012676">
    <property type="entry name" value="TGS-like"/>
</dbReference>
<comment type="similarity">
    <text evidence="2 14">Belongs to the class-II aminoacyl-tRNA synthetase family.</text>
</comment>
<evidence type="ECO:0000256" key="1">
    <source>
        <dbReference type="ARBA" id="ARBA00004496"/>
    </source>
</evidence>
<dbReference type="Pfam" id="PF02824">
    <property type="entry name" value="TGS"/>
    <property type="match status" value="1"/>
</dbReference>
<keyword evidence="3 14" id="KW-0963">Cytoplasm</keyword>
<dbReference type="CDD" id="cd00860">
    <property type="entry name" value="ThrRS_anticodon"/>
    <property type="match status" value="1"/>
</dbReference>
<keyword evidence="12 14" id="KW-0030">Aminoacyl-tRNA synthetase</keyword>
<evidence type="ECO:0000256" key="3">
    <source>
        <dbReference type="ARBA" id="ARBA00022490"/>
    </source>
</evidence>
<dbReference type="GO" id="GO:0000049">
    <property type="term" value="F:tRNA binding"/>
    <property type="evidence" value="ECO:0007669"/>
    <property type="project" value="UniProtKB-KW"/>
</dbReference>
<dbReference type="FunFam" id="3.30.930.10:FF:000002">
    <property type="entry name" value="Threonine--tRNA ligase"/>
    <property type="match status" value="1"/>
</dbReference>
<evidence type="ECO:0000256" key="14">
    <source>
        <dbReference type="HAMAP-Rule" id="MF_00184"/>
    </source>
</evidence>
<keyword evidence="19" id="KW-1185">Reference proteome</keyword>
<dbReference type="InterPro" id="IPR012675">
    <property type="entry name" value="Beta-grasp_dom_sf"/>
</dbReference>
<comment type="cofactor">
    <cofactor evidence="14">
        <name>Zn(2+)</name>
        <dbReference type="ChEBI" id="CHEBI:29105"/>
    </cofactor>
    <text evidence="14">Binds 1 zinc ion per subunit.</text>
</comment>
<evidence type="ECO:0000259" key="17">
    <source>
        <dbReference type="PROSITE" id="PS51880"/>
    </source>
</evidence>
<dbReference type="SUPFAM" id="SSF55681">
    <property type="entry name" value="Class II aaRS and biotin synthetases"/>
    <property type="match status" value="1"/>
</dbReference>
<dbReference type="InterPro" id="IPR004095">
    <property type="entry name" value="TGS"/>
</dbReference>
<protein>
    <recommendedName>
        <fullName evidence="14">Threonine--tRNA ligase</fullName>
        <ecNumber evidence="14">6.1.1.3</ecNumber>
    </recommendedName>
    <alternativeName>
        <fullName evidence="14">Threonyl-tRNA synthetase</fullName>
        <shortName evidence="14">ThrRS</shortName>
    </alternativeName>
</protein>
<dbReference type="EMBL" id="JBHTAS010000001">
    <property type="protein sequence ID" value="MFC7140963.1"/>
    <property type="molecule type" value="Genomic_DNA"/>
</dbReference>
<dbReference type="InterPro" id="IPR036621">
    <property type="entry name" value="Anticodon-bd_dom_sf"/>
</dbReference>
<feature type="binding site" evidence="14">
    <location>
        <position position="530"/>
    </location>
    <ligand>
        <name>Zn(2+)</name>
        <dbReference type="ChEBI" id="CHEBI:29105"/>
        <note>catalytic</note>
    </ligand>
</feature>
<dbReference type="InterPro" id="IPR012947">
    <property type="entry name" value="tRNA_SAD"/>
</dbReference>
<dbReference type="CDD" id="cd00771">
    <property type="entry name" value="ThrRS_core"/>
    <property type="match status" value="1"/>
</dbReference>
<evidence type="ECO:0000256" key="4">
    <source>
        <dbReference type="ARBA" id="ARBA00022555"/>
    </source>
</evidence>
<name>A0ABD5Y0N7_9EURY</name>
<gene>
    <name evidence="14 18" type="primary">thrS</name>
    <name evidence="18" type="ORF">ACFQMA_14150</name>
</gene>
<reference evidence="18 19" key="1">
    <citation type="journal article" date="2019" name="Int. J. Syst. Evol. Microbiol.">
        <title>The Global Catalogue of Microorganisms (GCM) 10K type strain sequencing project: providing services to taxonomists for standard genome sequencing and annotation.</title>
        <authorList>
            <consortium name="The Broad Institute Genomics Platform"/>
            <consortium name="The Broad Institute Genome Sequencing Center for Infectious Disease"/>
            <person name="Wu L."/>
            <person name="Ma J."/>
        </authorList>
    </citation>
    <scope>NUCLEOTIDE SEQUENCE [LARGE SCALE GENOMIC DNA]</scope>
    <source>
        <strain evidence="18 19">XZYJT29</strain>
    </source>
</reference>
<dbReference type="InterPro" id="IPR002314">
    <property type="entry name" value="aa-tRNA-synt_IIb"/>
</dbReference>
<dbReference type="InterPro" id="IPR018163">
    <property type="entry name" value="Thr/Ala-tRNA-synth_IIc_edit"/>
</dbReference>
<dbReference type="FunFam" id="3.40.50.800:FF:000001">
    <property type="entry name" value="Threonine--tRNA ligase"/>
    <property type="match status" value="1"/>
</dbReference>
<evidence type="ECO:0000259" key="16">
    <source>
        <dbReference type="PROSITE" id="PS50862"/>
    </source>
</evidence>
<keyword evidence="8 14" id="KW-0862">Zinc</keyword>
<dbReference type="AlphaFoldDB" id="A0ABD5Y0N7"/>
<dbReference type="PRINTS" id="PR01047">
    <property type="entry name" value="TRNASYNTHTHR"/>
</dbReference>
<evidence type="ECO:0000256" key="2">
    <source>
        <dbReference type="ARBA" id="ARBA00008226"/>
    </source>
</evidence>
<evidence type="ECO:0000256" key="8">
    <source>
        <dbReference type="ARBA" id="ARBA00022833"/>
    </source>
</evidence>
<dbReference type="InterPro" id="IPR047246">
    <property type="entry name" value="ThrRS_anticodon"/>
</dbReference>
<dbReference type="EC" id="6.1.1.3" evidence="14"/>
<feature type="region of interest" description="Disordered" evidence="15">
    <location>
        <begin position="1"/>
        <end position="23"/>
    </location>
</feature>
<dbReference type="GO" id="GO:0005737">
    <property type="term" value="C:cytoplasm"/>
    <property type="evidence" value="ECO:0007669"/>
    <property type="project" value="UniProtKB-SubCell"/>
</dbReference>
<comment type="caution">
    <text evidence="18">The sequence shown here is derived from an EMBL/GenBank/DDBJ whole genome shotgun (WGS) entry which is preliminary data.</text>
</comment>
<feature type="binding site" evidence="14">
    <location>
        <position position="405"/>
    </location>
    <ligand>
        <name>Zn(2+)</name>
        <dbReference type="ChEBI" id="CHEBI:29105"/>
        <note>catalytic</note>
    </ligand>
</feature>
<accession>A0ABD5Y0N7</accession>
<evidence type="ECO:0000256" key="10">
    <source>
        <dbReference type="ARBA" id="ARBA00022884"/>
    </source>
</evidence>
<keyword evidence="7 14" id="KW-0547">Nucleotide-binding</keyword>
<dbReference type="GO" id="GO:0005524">
    <property type="term" value="F:ATP binding"/>
    <property type="evidence" value="ECO:0007669"/>
    <property type="project" value="UniProtKB-UniRule"/>
</dbReference>
<evidence type="ECO:0000313" key="19">
    <source>
        <dbReference type="Proteomes" id="UP001596432"/>
    </source>
</evidence>
<feature type="region of interest" description="Disordered" evidence="15">
    <location>
        <begin position="620"/>
        <end position="650"/>
    </location>
</feature>
<dbReference type="Gene3D" id="3.30.930.10">
    <property type="entry name" value="Bira Bifunctional Protein, Domain 2"/>
    <property type="match status" value="1"/>
</dbReference>
<dbReference type="PROSITE" id="PS51880">
    <property type="entry name" value="TGS"/>
    <property type="match status" value="1"/>
</dbReference>
<organism evidence="18 19">
    <name type="scientific">Halosimplex aquaticum</name>
    <dbReference type="NCBI Taxonomy" id="3026162"/>
    <lineage>
        <taxon>Archaea</taxon>
        <taxon>Methanobacteriati</taxon>
        <taxon>Methanobacteriota</taxon>
        <taxon>Stenosarchaea group</taxon>
        <taxon>Halobacteria</taxon>
        <taxon>Halobacteriales</taxon>
        <taxon>Haloarculaceae</taxon>
        <taxon>Halosimplex</taxon>
    </lineage>
</organism>